<comment type="caution">
    <text evidence="8">The sequence shown here is derived from an EMBL/GenBank/DDBJ whole genome shotgun (WGS) entry which is preliminary data.</text>
</comment>
<dbReference type="Proteomes" id="UP000178885">
    <property type="component" value="Unassembled WGS sequence"/>
</dbReference>
<sequence>MPSSQTRRPFALFLRRLRWFALLVARRFAADRCLRVAGALSFTTVLALVPLTAVSLAVLALFPVFAGWMDALQQFIYGNFMPAAGDVVSEYVQRFAANAEKLTVWGLLFLVATALMLMGTIERTFNDIWHAEHRRKLVHRFLAYWTILTLTPILIGLSLSLTSYVISLPLFGLQSPFGFFRVLALDLLPVVLEILAFLLLYTVTPNRRVRVRDALIGSVFAAVLFEFAKRGFALFVTKFAAYQIVYGAVAALPVFLIWIHLSWTVILLGAVVTAALPEWKGERQVP</sequence>
<gene>
    <name evidence="8" type="ORF">A2151_09745</name>
</gene>
<dbReference type="PIRSF" id="PIRSF035875">
    <property type="entry name" value="RNase_BN"/>
    <property type="match status" value="1"/>
</dbReference>
<dbReference type="EMBL" id="MFSU01000023">
    <property type="protein sequence ID" value="OGI48637.1"/>
    <property type="molecule type" value="Genomic_DNA"/>
</dbReference>
<dbReference type="STRING" id="1817760.A2151_09745"/>
<feature type="transmembrane region" description="Helical" evidence="7">
    <location>
        <begin position="36"/>
        <end position="62"/>
    </location>
</feature>
<keyword evidence="4 7" id="KW-0812">Transmembrane</keyword>
<feature type="transmembrane region" description="Helical" evidence="7">
    <location>
        <begin position="244"/>
        <end position="276"/>
    </location>
</feature>
<feature type="transmembrane region" description="Helical" evidence="7">
    <location>
        <begin position="102"/>
        <end position="121"/>
    </location>
</feature>
<reference evidence="8 9" key="1">
    <citation type="journal article" date="2016" name="Nat. Commun.">
        <title>Thousands of microbial genomes shed light on interconnected biogeochemical processes in an aquifer system.</title>
        <authorList>
            <person name="Anantharaman K."/>
            <person name="Brown C.T."/>
            <person name="Hug L.A."/>
            <person name="Sharon I."/>
            <person name="Castelle C.J."/>
            <person name="Probst A.J."/>
            <person name="Thomas B.C."/>
            <person name="Singh A."/>
            <person name="Wilkins M.J."/>
            <person name="Karaoz U."/>
            <person name="Brodie E.L."/>
            <person name="Williams K.H."/>
            <person name="Hubbard S.S."/>
            <person name="Banfield J.F."/>
        </authorList>
    </citation>
    <scope>NUCLEOTIDE SEQUENCE [LARGE SCALE GENOMIC DNA]</scope>
</reference>
<feature type="transmembrane region" description="Helical" evidence="7">
    <location>
        <begin position="214"/>
        <end position="232"/>
    </location>
</feature>
<evidence type="ECO:0000256" key="2">
    <source>
        <dbReference type="ARBA" id="ARBA00022475"/>
    </source>
</evidence>
<dbReference type="InterPro" id="IPR017039">
    <property type="entry name" value="Virul_fac_BrkB"/>
</dbReference>
<accession>A0A1F6TU35</accession>
<dbReference type="NCBIfam" id="NF002457">
    <property type="entry name" value="PRK01637.1"/>
    <property type="match status" value="1"/>
</dbReference>
<feature type="transmembrane region" description="Helical" evidence="7">
    <location>
        <begin position="178"/>
        <end position="202"/>
    </location>
</feature>
<keyword evidence="3" id="KW-0997">Cell inner membrane</keyword>
<evidence type="ECO:0000256" key="7">
    <source>
        <dbReference type="SAM" id="Phobius"/>
    </source>
</evidence>
<evidence type="ECO:0000313" key="9">
    <source>
        <dbReference type="Proteomes" id="UP000178885"/>
    </source>
</evidence>
<comment type="subcellular location">
    <subcellularLocation>
        <location evidence="1">Cell membrane</location>
        <topology evidence="1">Multi-pass membrane protein</topology>
    </subcellularLocation>
</comment>
<evidence type="ECO:0000256" key="5">
    <source>
        <dbReference type="ARBA" id="ARBA00022989"/>
    </source>
</evidence>
<dbReference type="InterPro" id="IPR023679">
    <property type="entry name" value="UPF0761_bac"/>
</dbReference>
<evidence type="ECO:0000256" key="6">
    <source>
        <dbReference type="ARBA" id="ARBA00023136"/>
    </source>
</evidence>
<dbReference type="Pfam" id="PF03631">
    <property type="entry name" value="Virul_fac_BrkB"/>
    <property type="match status" value="1"/>
</dbReference>
<dbReference type="PANTHER" id="PTHR30213">
    <property type="entry name" value="INNER MEMBRANE PROTEIN YHJD"/>
    <property type="match status" value="1"/>
</dbReference>
<evidence type="ECO:0000256" key="1">
    <source>
        <dbReference type="ARBA" id="ARBA00004651"/>
    </source>
</evidence>
<dbReference type="HAMAP" id="MF_00672">
    <property type="entry name" value="UPF0761"/>
    <property type="match status" value="1"/>
</dbReference>
<dbReference type="AlphaFoldDB" id="A0A1F6TU35"/>
<dbReference type="NCBIfam" id="TIGR00765">
    <property type="entry name" value="yihY_not_rbn"/>
    <property type="match status" value="1"/>
</dbReference>
<organism evidence="8 9">
    <name type="scientific">Candidatus Muproteobacteria bacterium RBG_16_65_34</name>
    <dbReference type="NCBI Taxonomy" id="1817760"/>
    <lineage>
        <taxon>Bacteria</taxon>
        <taxon>Pseudomonadati</taxon>
        <taxon>Pseudomonadota</taxon>
        <taxon>Candidatus Muproteobacteria</taxon>
    </lineage>
</organism>
<dbReference type="GO" id="GO:0005886">
    <property type="term" value="C:plasma membrane"/>
    <property type="evidence" value="ECO:0007669"/>
    <property type="project" value="UniProtKB-SubCell"/>
</dbReference>
<feature type="non-terminal residue" evidence="8">
    <location>
        <position position="286"/>
    </location>
</feature>
<protein>
    <submittedName>
        <fullName evidence="8">Uncharacterized protein</fullName>
    </submittedName>
</protein>
<feature type="transmembrane region" description="Helical" evidence="7">
    <location>
        <begin position="142"/>
        <end position="166"/>
    </location>
</feature>
<keyword evidence="6 7" id="KW-0472">Membrane</keyword>
<evidence type="ECO:0000256" key="3">
    <source>
        <dbReference type="ARBA" id="ARBA00022519"/>
    </source>
</evidence>
<keyword evidence="2" id="KW-1003">Cell membrane</keyword>
<evidence type="ECO:0000313" key="8">
    <source>
        <dbReference type="EMBL" id="OGI48637.1"/>
    </source>
</evidence>
<dbReference type="PANTHER" id="PTHR30213:SF0">
    <property type="entry name" value="UPF0761 MEMBRANE PROTEIN YIHY"/>
    <property type="match status" value="1"/>
</dbReference>
<keyword evidence="5 7" id="KW-1133">Transmembrane helix</keyword>
<name>A0A1F6TU35_9PROT</name>
<evidence type="ECO:0000256" key="4">
    <source>
        <dbReference type="ARBA" id="ARBA00022692"/>
    </source>
</evidence>
<proteinExistence type="inferred from homology"/>